<dbReference type="AlphaFoldDB" id="A0A9X4XQ94"/>
<reference evidence="1 2" key="1">
    <citation type="submission" date="2019-11" db="EMBL/GenBank/DDBJ databases">
        <title>Whole-genome sequence of Rhodoplanes serenus DSM 18633, type strain.</title>
        <authorList>
            <person name="Kyndt J.A."/>
            <person name="Meyer T.E."/>
        </authorList>
    </citation>
    <scope>NUCLEOTIDE SEQUENCE [LARGE SCALE GENOMIC DNA]</scope>
    <source>
        <strain evidence="1 2">DSM 18633</strain>
    </source>
</reference>
<dbReference type="EMBL" id="WNKV01000020">
    <property type="protein sequence ID" value="MTW18787.1"/>
    <property type="molecule type" value="Genomic_DNA"/>
</dbReference>
<name>A0A9X4XQ94_9BRAD</name>
<comment type="caution">
    <text evidence="1">The sequence shown here is derived from an EMBL/GenBank/DDBJ whole genome shotgun (WGS) entry which is preliminary data.</text>
</comment>
<gene>
    <name evidence="1" type="ORF">GJ689_21535</name>
</gene>
<dbReference type="RefSeq" id="WP_155481168.1">
    <property type="nucleotide sequence ID" value="NZ_WNKV01000020.1"/>
</dbReference>
<dbReference type="Proteomes" id="UP000438991">
    <property type="component" value="Unassembled WGS sequence"/>
</dbReference>
<evidence type="ECO:0000313" key="2">
    <source>
        <dbReference type="Proteomes" id="UP000438991"/>
    </source>
</evidence>
<proteinExistence type="predicted"/>
<evidence type="ECO:0000313" key="1">
    <source>
        <dbReference type="EMBL" id="MTW18787.1"/>
    </source>
</evidence>
<accession>A0A9X4XQ94</accession>
<sequence length="94" mass="10243">MFKIEGLEELQQELEEASNAMKGLDGTLGTVSFNPSDPASIEAAIAEFNRLIDERLGMYARNTLVAPLVDQMKEQYRAAILEQAAGARLKGDNG</sequence>
<protein>
    <submittedName>
        <fullName evidence="1">Uncharacterized protein</fullName>
    </submittedName>
</protein>
<organism evidence="1 2">
    <name type="scientific">Rhodoplanes serenus</name>
    <dbReference type="NCBI Taxonomy" id="200615"/>
    <lineage>
        <taxon>Bacteria</taxon>
        <taxon>Pseudomonadati</taxon>
        <taxon>Pseudomonadota</taxon>
        <taxon>Alphaproteobacteria</taxon>
        <taxon>Hyphomicrobiales</taxon>
        <taxon>Nitrobacteraceae</taxon>
        <taxon>Rhodoplanes</taxon>
    </lineage>
</organism>